<reference evidence="2 3" key="1">
    <citation type="submission" date="2018-06" db="EMBL/GenBank/DDBJ databases">
        <title>Pseudomonas jilinensis sp. nov., isolated from the production water of Jilin Oilfield in China.</title>
        <authorList>
            <person name="Wang J."/>
        </authorList>
    </citation>
    <scope>NUCLEOTIDE SEQUENCE [LARGE SCALE GENOMIC DNA]</scope>
    <source>
        <strain evidence="2 3">JS15-10A1</strain>
    </source>
</reference>
<dbReference type="Proteomes" id="UP000265745">
    <property type="component" value="Unassembled WGS sequence"/>
</dbReference>
<evidence type="ECO:0000313" key="3">
    <source>
        <dbReference type="Proteomes" id="UP000265745"/>
    </source>
</evidence>
<feature type="coiled-coil region" evidence="1">
    <location>
        <begin position="303"/>
        <end position="355"/>
    </location>
</feature>
<organism evidence="2 3">
    <name type="scientific">Pseudomonas jilinensis</name>
    <dbReference type="NCBI Taxonomy" id="2078689"/>
    <lineage>
        <taxon>Bacteria</taxon>
        <taxon>Pseudomonadati</taxon>
        <taxon>Pseudomonadota</taxon>
        <taxon>Gammaproteobacteria</taxon>
        <taxon>Pseudomonadales</taxon>
        <taxon>Pseudomonadaceae</taxon>
        <taxon>Pseudomonas</taxon>
    </lineage>
</organism>
<evidence type="ECO:0000256" key="1">
    <source>
        <dbReference type="SAM" id="Coils"/>
    </source>
</evidence>
<dbReference type="EMBL" id="QJSA01000014">
    <property type="protein sequence ID" value="RHW20194.1"/>
    <property type="molecule type" value="Genomic_DNA"/>
</dbReference>
<evidence type="ECO:0000313" key="2">
    <source>
        <dbReference type="EMBL" id="RHW20194.1"/>
    </source>
</evidence>
<protein>
    <recommendedName>
        <fullName evidence="4">Sulfotransferase domain-containing protein</fullName>
    </recommendedName>
</protein>
<dbReference type="AlphaFoldDB" id="A0A396RUD4"/>
<comment type="caution">
    <text evidence="2">The sequence shown here is derived from an EMBL/GenBank/DDBJ whole genome shotgun (WGS) entry which is preliminary data.</text>
</comment>
<name>A0A396RUD4_9PSED</name>
<dbReference type="InterPro" id="IPR027417">
    <property type="entry name" value="P-loop_NTPase"/>
</dbReference>
<dbReference type="Gene3D" id="3.40.50.300">
    <property type="entry name" value="P-loop containing nucleotide triphosphate hydrolases"/>
    <property type="match status" value="1"/>
</dbReference>
<keyword evidence="3" id="KW-1185">Reference proteome</keyword>
<gene>
    <name evidence="2" type="ORF">C2846_15330</name>
</gene>
<dbReference type="SUPFAM" id="SSF52540">
    <property type="entry name" value="P-loop containing nucleoside triphosphate hydrolases"/>
    <property type="match status" value="1"/>
</dbReference>
<evidence type="ECO:0008006" key="4">
    <source>
        <dbReference type="Google" id="ProtNLM"/>
    </source>
</evidence>
<proteinExistence type="predicted"/>
<keyword evidence="1" id="KW-0175">Coiled coil</keyword>
<sequence>MAAEHNPEGLYEDTEIQAVHKEIIQAVGGHPYLPMPDGFLDLPGMGAFQRRLIDLVDARVLDDEIWGFKDPRTAGLIPLWTRVFNRAKVVPKYVLAIRDPAAAVASMHRQYNDHHEVAELVWLWRTCEALYQTGGNCFIVNYERWFEPGANEFLEQLREYTGLKSNDGFQLSDALRENLNRSSYDDYVVVNDYVRQLYSVLKECHGTSFDRDRLMQTVGSCRKAIRGFSGWAMTARNYWARSEKLKTERTALKKPVTKIASPEIKRDLEVLSETIMGLKDLQAENFNLRNALKQKDCSAEEFVKALQRESIELKEAFANEERLKHGFEQRHKASLQQLEKNAQRVRRLDDELSLLRIRLKKEAELSKKHQGRLARLEMSTSYRLGSIIVRAFARPGINTLRLPFDLCALVFKKK</sequence>
<accession>A0A396RUD4</accession>